<organism evidence="2 3">
    <name type="scientific">Roseicella aerolata</name>
    <dbReference type="NCBI Taxonomy" id="2883479"/>
    <lineage>
        <taxon>Bacteria</taxon>
        <taxon>Pseudomonadati</taxon>
        <taxon>Pseudomonadota</taxon>
        <taxon>Alphaproteobacteria</taxon>
        <taxon>Acetobacterales</taxon>
        <taxon>Roseomonadaceae</taxon>
        <taxon>Roseicella</taxon>
    </lineage>
</organism>
<keyword evidence="3" id="KW-1185">Reference proteome</keyword>
<name>A0A9X1IDF7_9PROT</name>
<dbReference type="Gene3D" id="3.40.190.150">
    <property type="entry name" value="Bordetella uptake gene, domain 1"/>
    <property type="match status" value="1"/>
</dbReference>
<dbReference type="RefSeq" id="WP_226608413.1">
    <property type="nucleotide sequence ID" value="NZ_JAJAQI010000015.1"/>
</dbReference>
<dbReference type="PANTHER" id="PTHR42928">
    <property type="entry name" value="TRICARBOXYLATE-BINDING PROTEIN"/>
    <property type="match status" value="1"/>
</dbReference>
<dbReference type="Proteomes" id="UP001139311">
    <property type="component" value="Unassembled WGS sequence"/>
</dbReference>
<dbReference type="Pfam" id="PF03401">
    <property type="entry name" value="TctC"/>
    <property type="match status" value="1"/>
</dbReference>
<sequence>MHGVTRRGLTLGLPILPGAPAARAQAPAWPDRPVRLLVPAPPGSAPDLVAREVAEPLARRFGQPFPVENRPGADGLLAIEAMLAARPGEALLVSFTSALTVSPLLRSPPPPYEPLEALLPLAALAADAFGLFAAKDLPGEGLPGLVAEARAAGPARLNWYASPGAPFLAMRAFLREAGLAEMAYVAYRGAPAALADLAAGRLQAALVPLATALPLAREGRARLVATTGRGRAAAVPEVPTAAEAGFPALWQEGMLGLFGWRGMPPALAEALAREAGGAMAAIGGRLAARGQAARPERLQDFAALLAADRARLGALAREFPLPPA</sequence>
<evidence type="ECO:0000256" key="1">
    <source>
        <dbReference type="ARBA" id="ARBA00006987"/>
    </source>
</evidence>
<dbReference type="PANTHER" id="PTHR42928:SF5">
    <property type="entry name" value="BLR1237 PROTEIN"/>
    <property type="match status" value="1"/>
</dbReference>
<dbReference type="Gene3D" id="3.40.190.10">
    <property type="entry name" value="Periplasmic binding protein-like II"/>
    <property type="match status" value="1"/>
</dbReference>
<evidence type="ECO:0000313" key="2">
    <source>
        <dbReference type="EMBL" id="MCB4822377.1"/>
    </source>
</evidence>
<comment type="similarity">
    <text evidence="1">Belongs to the UPF0065 (bug) family.</text>
</comment>
<gene>
    <name evidence="2" type="ORF">LHA35_11590</name>
</gene>
<accession>A0A9X1IDF7</accession>
<comment type="caution">
    <text evidence="2">The sequence shown here is derived from an EMBL/GenBank/DDBJ whole genome shotgun (WGS) entry which is preliminary data.</text>
</comment>
<evidence type="ECO:0000313" key="3">
    <source>
        <dbReference type="Proteomes" id="UP001139311"/>
    </source>
</evidence>
<reference evidence="2" key="1">
    <citation type="submission" date="2021-10" db="EMBL/GenBank/DDBJ databases">
        <title>Roseicella aerolatum sp. nov., isolated from aerosols of e-waste dismantling site.</title>
        <authorList>
            <person name="Qin T."/>
        </authorList>
    </citation>
    <scope>NUCLEOTIDE SEQUENCE</scope>
    <source>
        <strain evidence="2">GB24</strain>
    </source>
</reference>
<proteinExistence type="inferred from homology"/>
<dbReference type="AlphaFoldDB" id="A0A9X1IDF7"/>
<dbReference type="InterPro" id="IPR042100">
    <property type="entry name" value="Bug_dom1"/>
</dbReference>
<evidence type="ECO:0008006" key="4">
    <source>
        <dbReference type="Google" id="ProtNLM"/>
    </source>
</evidence>
<dbReference type="EMBL" id="JAJAQI010000015">
    <property type="protein sequence ID" value="MCB4822377.1"/>
    <property type="molecule type" value="Genomic_DNA"/>
</dbReference>
<dbReference type="InterPro" id="IPR005064">
    <property type="entry name" value="BUG"/>
</dbReference>
<protein>
    <recommendedName>
        <fullName evidence="4">Tripartite tricarboxylate transporter substrate binding protein</fullName>
    </recommendedName>
</protein>